<protein>
    <recommendedName>
        <fullName evidence="2">Amphi-Trp domain-containing protein</fullName>
    </recommendedName>
</protein>
<evidence type="ECO:0000313" key="3">
    <source>
        <dbReference type="EMBL" id="EFI35842.1"/>
    </source>
</evidence>
<dbReference type="OrthoDB" id="5459377at2"/>
<proteinExistence type="predicted"/>
<dbReference type="EMBL" id="ACJN02000001">
    <property type="protein sequence ID" value="EFI35842.1"/>
    <property type="molecule type" value="Genomic_DNA"/>
</dbReference>
<accession>D6SMD1</accession>
<evidence type="ECO:0000259" key="2">
    <source>
        <dbReference type="Pfam" id="PF20068"/>
    </source>
</evidence>
<feature type="compositionally biased region" description="Acidic residues" evidence="1">
    <location>
        <begin position="99"/>
        <end position="119"/>
    </location>
</feature>
<gene>
    <name evidence="3" type="ORF">Dthio_PD3279</name>
</gene>
<comment type="caution">
    <text evidence="3">The sequence shown here is derived from an EMBL/GenBank/DDBJ whole genome shotgun (WGS) entry which is preliminary data.</text>
</comment>
<name>D6SMD1_9BACT</name>
<feature type="region of interest" description="Disordered" evidence="1">
    <location>
        <begin position="90"/>
        <end position="119"/>
    </location>
</feature>
<keyword evidence="4" id="KW-1185">Reference proteome</keyword>
<feature type="domain" description="Amphi-Trp" evidence="2">
    <location>
        <begin position="6"/>
        <end position="77"/>
    </location>
</feature>
<dbReference type="NCBIfam" id="TIGR04354">
    <property type="entry name" value="amphi-Trp"/>
    <property type="match status" value="1"/>
</dbReference>
<evidence type="ECO:0000256" key="1">
    <source>
        <dbReference type="SAM" id="MobiDB-lite"/>
    </source>
</evidence>
<dbReference type="Proteomes" id="UP000005496">
    <property type="component" value="Unassembled WGS sequence"/>
</dbReference>
<reference evidence="3" key="1">
    <citation type="submission" date="2010-05" db="EMBL/GenBank/DDBJ databases">
        <title>The draft genome of Desulfonatronospira thiodismutans ASO3-1.</title>
        <authorList>
            <consortium name="US DOE Joint Genome Institute (JGI-PGF)"/>
            <person name="Lucas S."/>
            <person name="Copeland A."/>
            <person name="Lapidus A."/>
            <person name="Cheng J.-F."/>
            <person name="Bruce D."/>
            <person name="Goodwin L."/>
            <person name="Pitluck S."/>
            <person name="Chertkov O."/>
            <person name="Brettin T."/>
            <person name="Detter J.C."/>
            <person name="Han C."/>
            <person name="Land M.L."/>
            <person name="Hauser L."/>
            <person name="Kyrpides N."/>
            <person name="Mikhailova N."/>
            <person name="Muyzer G."/>
            <person name="Woyke T."/>
        </authorList>
    </citation>
    <scope>NUCLEOTIDE SEQUENCE [LARGE SCALE GENOMIC DNA]</scope>
    <source>
        <strain evidence="3">ASO3-1</strain>
    </source>
</reference>
<sequence length="119" mass="13548">MGKDELKFKAVVEKQSLIATLENLMDSIQVGRLYVGDGQQGILLVPAPHLKLEIRAESKKDKEKICMEISWRTDSKEFAFKEPELVISSQAPEITYESEAGDADQEYQESNEQTEEELR</sequence>
<dbReference type="eggNOG" id="ENOG502ZJWA">
    <property type="taxonomic scope" value="Bacteria"/>
</dbReference>
<evidence type="ECO:0000313" key="4">
    <source>
        <dbReference type="Proteomes" id="UP000005496"/>
    </source>
</evidence>
<dbReference type="Pfam" id="PF20068">
    <property type="entry name" value="Amphi-Trp"/>
    <property type="match status" value="1"/>
</dbReference>
<dbReference type="AlphaFoldDB" id="D6SMD1"/>
<organism evidence="3 4">
    <name type="scientific">Desulfonatronospira thiodismutans ASO3-1</name>
    <dbReference type="NCBI Taxonomy" id="555779"/>
    <lineage>
        <taxon>Bacteria</taxon>
        <taxon>Pseudomonadati</taxon>
        <taxon>Thermodesulfobacteriota</taxon>
        <taxon>Desulfovibrionia</taxon>
        <taxon>Desulfovibrionales</taxon>
        <taxon>Desulfonatronovibrionaceae</taxon>
        <taxon>Desulfonatronospira</taxon>
    </lineage>
</organism>
<dbReference type="RefSeq" id="WP_008868971.1">
    <property type="nucleotide sequence ID" value="NZ_ACJN02000001.1"/>
</dbReference>
<dbReference type="InterPro" id="IPR027598">
    <property type="entry name" value="Amphi-Trp_dom"/>
</dbReference>